<dbReference type="STRING" id="1414854.GQ61_04505"/>
<keyword evidence="1" id="KW-0472">Membrane</keyword>
<dbReference type="RefSeq" id="WP_085784149.1">
    <property type="nucleotide sequence ID" value="NZ_CP008743.1"/>
</dbReference>
<keyword evidence="1" id="KW-1133">Transmembrane helix</keyword>
<keyword evidence="3" id="KW-1185">Reference proteome</keyword>
<keyword evidence="1" id="KW-0812">Transmembrane</keyword>
<dbReference type="EMBL" id="CP008743">
    <property type="protein sequence ID" value="ARN84689.1"/>
    <property type="molecule type" value="Genomic_DNA"/>
</dbReference>
<dbReference type="AlphaFoldDB" id="A0A1W6N4I4"/>
<feature type="transmembrane region" description="Helical" evidence="1">
    <location>
        <begin position="36"/>
        <end position="56"/>
    </location>
</feature>
<name>A0A1W6N4I4_9PROT</name>
<protein>
    <recommendedName>
        <fullName evidence="4">SPOR domain-containing protein</fullName>
    </recommendedName>
</protein>
<reference evidence="2 3" key="1">
    <citation type="submission" date="2014-06" db="EMBL/GenBank/DDBJ databases">
        <title>The genome of the endonuclear symbiont Nucleicultrix amoebiphila.</title>
        <authorList>
            <person name="Schulz F."/>
            <person name="Horn M."/>
        </authorList>
    </citation>
    <scope>NUCLEOTIDE SEQUENCE [LARGE SCALE GENOMIC DNA]</scope>
    <source>
        <strain evidence="2 3">FS5</strain>
    </source>
</reference>
<dbReference type="KEGG" id="naf:GQ61_04505"/>
<accession>A0A1W6N4I4</accession>
<evidence type="ECO:0000313" key="3">
    <source>
        <dbReference type="Proteomes" id="UP000237351"/>
    </source>
</evidence>
<sequence length="258" mass="29706">MTQTKWNKRPTSVHTQFRSYSYGQEKSGFFSSPLRIFLFLLGFTLLIGGGFLFLNYNHSKPTTTLPIISPPDTPLKIRPKEGSSRLIPHQEKTIYQSLDHKKDKTTETKIIEKPEEPIIRPPALSENFFAEHMDTQNDHNPTESDISSKENITVYERCPYTLKGESLPSHPKLASIKYFVSFKGFQSHDEAESAWGQIMKMPAIKKDTLRLETYFRRVDLGFRQGIEHRILVGPFVTLEKALNFCKVSSRQCVVQESY</sequence>
<organism evidence="2 3">
    <name type="scientific">Candidatus Nucleicultrix amoebiphila FS5</name>
    <dbReference type="NCBI Taxonomy" id="1414854"/>
    <lineage>
        <taxon>Bacteria</taxon>
        <taxon>Pseudomonadati</taxon>
        <taxon>Pseudomonadota</taxon>
        <taxon>Alphaproteobacteria</taxon>
        <taxon>Holosporales</taxon>
        <taxon>Candidatus Nucleicultricaceae</taxon>
        <taxon>Candidatus Nucleicultrix</taxon>
    </lineage>
</organism>
<evidence type="ECO:0000313" key="2">
    <source>
        <dbReference type="EMBL" id="ARN84689.1"/>
    </source>
</evidence>
<evidence type="ECO:0000256" key="1">
    <source>
        <dbReference type="SAM" id="Phobius"/>
    </source>
</evidence>
<dbReference type="Proteomes" id="UP000237351">
    <property type="component" value="Chromosome"/>
</dbReference>
<gene>
    <name evidence="2" type="ORF">GQ61_04505</name>
</gene>
<dbReference type="OrthoDB" id="7338235at2"/>
<evidence type="ECO:0008006" key="4">
    <source>
        <dbReference type="Google" id="ProtNLM"/>
    </source>
</evidence>
<proteinExistence type="predicted"/>